<evidence type="ECO:0000313" key="7">
    <source>
        <dbReference type="Proteomes" id="UP000636949"/>
    </source>
</evidence>
<dbReference type="InterPro" id="IPR010914">
    <property type="entry name" value="RsgA_GTPase_dom"/>
</dbReference>
<dbReference type="EC" id="3.6.1.-" evidence="3"/>
<keyword evidence="7" id="KW-1185">Reference proteome</keyword>
<keyword evidence="3" id="KW-0699">rRNA-binding</keyword>
<dbReference type="NCBIfam" id="TIGR00157">
    <property type="entry name" value="ribosome small subunit-dependent GTPase A"/>
    <property type="match status" value="1"/>
</dbReference>
<comment type="caution">
    <text evidence="3">Lacks conserved residue(s) required for the propagation of feature annotation.</text>
</comment>
<dbReference type="GO" id="GO:0019843">
    <property type="term" value="F:rRNA binding"/>
    <property type="evidence" value="ECO:0007669"/>
    <property type="project" value="UniProtKB-KW"/>
</dbReference>
<gene>
    <name evidence="3 6" type="primary">rsgA</name>
    <name evidence="6" type="ORF">GCM10010995_19740</name>
</gene>
<feature type="binding site" evidence="3">
    <location>
        <position position="281"/>
    </location>
    <ligand>
        <name>Zn(2+)</name>
        <dbReference type="ChEBI" id="CHEBI:29105"/>
    </ligand>
</feature>
<feature type="domain" description="EngC GTPase" evidence="4">
    <location>
        <begin position="105"/>
        <end position="255"/>
    </location>
</feature>
<comment type="function">
    <text evidence="3">One of several proteins that assist in the late maturation steps of the functional core of the 30S ribosomal subunit. Helps release RbfA from mature subunits. May play a role in the assembly of ribosomal proteins into the subunit. Circularly permuted GTPase that catalyzes slow GTP hydrolysis, GTPase activity is stimulated by the 30S ribosomal subunit.</text>
</comment>
<reference evidence="6" key="1">
    <citation type="journal article" date="2014" name="Int. J. Syst. Evol. Microbiol.">
        <title>Complete genome sequence of Corynebacterium casei LMG S-19264T (=DSM 44701T), isolated from a smear-ripened cheese.</title>
        <authorList>
            <consortium name="US DOE Joint Genome Institute (JGI-PGF)"/>
            <person name="Walter F."/>
            <person name="Albersmeier A."/>
            <person name="Kalinowski J."/>
            <person name="Ruckert C."/>
        </authorList>
    </citation>
    <scope>NUCLEOTIDE SEQUENCE</scope>
    <source>
        <strain evidence="6">CGMCC 1.15758</strain>
    </source>
</reference>
<feature type="domain" description="CP-type G" evidence="5">
    <location>
        <begin position="87"/>
        <end position="257"/>
    </location>
</feature>
<evidence type="ECO:0000259" key="5">
    <source>
        <dbReference type="PROSITE" id="PS51721"/>
    </source>
</evidence>
<evidence type="ECO:0000256" key="3">
    <source>
        <dbReference type="HAMAP-Rule" id="MF_01820"/>
    </source>
</evidence>
<proteinExistence type="inferred from homology"/>
<keyword evidence="3" id="KW-0690">Ribosome biogenesis</keyword>
<dbReference type="Proteomes" id="UP000636949">
    <property type="component" value="Unassembled WGS sequence"/>
</dbReference>
<dbReference type="RefSeq" id="WP_157968294.1">
    <property type="nucleotide sequence ID" value="NZ_BMJS01000024.1"/>
</dbReference>
<evidence type="ECO:0000256" key="2">
    <source>
        <dbReference type="ARBA" id="ARBA00023134"/>
    </source>
</evidence>
<dbReference type="InterPro" id="IPR030378">
    <property type="entry name" value="G_CP_dom"/>
</dbReference>
<protein>
    <recommendedName>
        <fullName evidence="3">Small ribosomal subunit biogenesis GTPase RsgA</fullName>
        <ecNumber evidence="3">3.6.1.-</ecNumber>
    </recommendedName>
</protein>
<comment type="cofactor">
    <cofactor evidence="3">
        <name>Zn(2+)</name>
        <dbReference type="ChEBI" id="CHEBI:29105"/>
    </cofactor>
    <text evidence="3">Binds 1 zinc ion per subunit.</text>
</comment>
<evidence type="ECO:0000256" key="1">
    <source>
        <dbReference type="ARBA" id="ARBA00022741"/>
    </source>
</evidence>
<dbReference type="InterPro" id="IPR027417">
    <property type="entry name" value="P-loop_NTPase"/>
</dbReference>
<dbReference type="HAMAP" id="MF_01820">
    <property type="entry name" value="GTPase_RsgA"/>
    <property type="match status" value="1"/>
</dbReference>
<dbReference type="InterPro" id="IPR012340">
    <property type="entry name" value="NA-bd_OB-fold"/>
</dbReference>
<dbReference type="PROSITE" id="PS50936">
    <property type="entry name" value="ENGC_GTPASE"/>
    <property type="match status" value="1"/>
</dbReference>
<dbReference type="GO" id="GO:0042274">
    <property type="term" value="P:ribosomal small subunit biogenesis"/>
    <property type="evidence" value="ECO:0007669"/>
    <property type="project" value="UniProtKB-UniRule"/>
</dbReference>
<dbReference type="Gene3D" id="3.40.50.300">
    <property type="entry name" value="P-loop containing nucleotide triphosphate hydrolases"/>
    <property type="match status" value="1"/>
</dbReference>
<feature type="binding site" evidence="3">
    <location>
        <position position="295"/>
    </location>
    <ligand>
        <name>Zn(2+)</name>
        <dbReference type="ChEBI" id="CHEBI:29105"/>
    </ligand>
</feature>
<evidence type="ECO:0000259" key="4">
    <source>
        <dbReference type="PROSITE" id="PS50936"/>
    </source>
</evidence>
<comment type="caution">
    <text evidence="6">The sequence shown here is derived from an EMBL/GenBank/DDBJ whole genome shotgun (WGS) entry which is preliminary data.</text>
</comment>
<reference evidence="6" key="2">
    <citation type="submission" date="2020-09" db="EMBL/GenBank/DDBJ databases">
        <authorList>
            <person name="Sun Q."/>
            <person name="Zhou Y."/>
        </authorList>
    </citation>
    <scope>NUCLEOTIDE SEQUENCE</scope>
    <source>
        <strain evidence="6">CGMCC 1.15758</strain>
    </source>
</reference>
<dbReference type="Pfam" id="PF03193">
    <property type="entry name" value="RsgA_GTPase"/>
    <property type="match status" value="1"/>
</dbReference>
<dbReference type="Gene3D" id="2.40.50.140">
    <property type="entry name" value="Nucleic acid-binding proteins"/>
    <property type="match status" value="1"/>
</dbReference>
<dbReference type="SUPFAM" id="SSF52540">
    <property type="entry name" value="P-loop containing nucleoside triphosphate hydrolases"/>
    <property type="match status" value="1"/>
</dbReference>
<sequence length="326" mass="37051">MAKRNLTKQQLRNIKEHKASYDDLSHALSALVISHRGKLIELESQTGEIIFCQYRQNLGAIVAGDNVLYLLQDNSEYGVICQILPRSNVLIRPSKLAHNHKTMAANIDQLIIMLAVNPPPIEHYIDRYLVAAHHMNVKPIIVLNKMDLFDDADNKVQLEAIIHLYRGLDYELITCSALCHKNLQALKTLLQHKTSIIVGQSGVGKSEMLNALFGTNITLTGEISEQNSRGKHTTTSARLFHLDQDTNIIDSPGIREFGIWHLDKADIFAGFKEFTQLENECKFRNCEHIENTKGCAINEAVAADRISKQRFINYHRLIHEYLDYKN</sequence>
<dbReference type="PANTHER" id="PTHR32120:SF11">
    <property type="entry name" value="SMALL RIBOSOMAL SUBUNIT BIOGENESIS GTPASE RSGA 1, MITOCHONDRIAL-RELATED"/>
    <property type="match status" value="1"/>
</dbReference>
<comment type="similarity">
    <text evidence="3">Belongs to the TRAFAC class YlqF/YawG GTPase family. RsgA subfamily.</text>
</comment>
<dbReference type="PANTHER" id="PTHR32120">
    <property type="entry name" value="SMALL RIBOSOMAL SUBUNIT BIOGENESIS GTPASE RSGA"/>
    <property type="match status" value="1"/>
</dbReference>
<dbReference type="PROSITE" id="PS51721">
    <property type="entry name" value="G_CP"/>
    <property type="match status" value="1"/>
</dbReference>
<comment type="subcellular location">
    <subcellularLocation>
        <location evidence="3">Cytoplasm</location>
    </subcellularLocation>
</comment>
<dbReference type="GO" id="GO:0046872">
    <property type="term" value="F:metal ion binding"/>
    <property type="evidence" value="ECO:0007669"/>
    <property type="project" value="UniProtKB-KW"/>
</dbReference>
<dbReference type="CDD" id="cd01854">
    <property type="entry name" value="YjeQ_EngC"/>
    <property type="match status" value="1"/>
</dbReference>
<accession>A0A8J3E9M1</accession>
<keyword evidence="3" id="KW-0862">Zinc</keyword>
<keyword evidence="2 3" id="KW-0342">GTP-binding</keyword>
<name>A0A8J3E9M1_9GAMM</name>
<dbReference type="Gene3D" id="1.10.40.50">
    <property type="entry name" value="Probable gtpase engc, domain 3"/>
    <property type="match status" value="1"/>
</dbReference>
<dbReference type="GO" id="GO:0005525">
    <property type="term" value="F:GTP binding"/>
    <property type="evidence" value="ECO:0007669"/>
    <property type="project" value="UniProtKB-UniRule"/>
</dbReference>
<feature type="binding site" evidence="3">
    <location>
        <position position="288"/>
    </location>
    <ligand>
        <name>Zn(2+)</name>
        <dbReference type="ChEBI" id="CHEBI:29105"/>
    </ligand>
</feature>
<dbReference type="EMBL" id="BMJS01000024">
    <property type="protein sequence ID" value="GGG02391.1"/>
    <property type="molecule type" value="Genomic_DNA"/>
</dbReference>
<evidence type="ECO:0000313" key="6">
    <source>
        <dbReference type="EMBL" id="GGG02391.1"/>
    </source>
</evidence>
<feature type="binding site" evidence="3">
    <location>
        <position position="286"/>
    </location>
    <ligand>
        <name>Zn(2+)</name>
        <dbReference type="ChEBI" id="CHEBI:29105"/>
    </ligand>
</feature>
<dbReference type="InterPro" id="IPR004881">
    <property type="entry name" value="Ribosome_biogen_GTPase_RsgA"/>
</dbReference>
<dbReference type="GO" id="GO:0005737">
    <property type="term" value="C:cytoplasm"/>
    <property type="evidence" value="ECO:0007669"/>
    <property type="project" value="UniProtKB-SubCell"/>
</dbReference>
<dbReference type="AlphaFoldDB" id="A0A8J3E9M1"/>
<keyword evidence="3" id="KW-0378">Hydrolase</keyword>
<comment type="subunit">
    <text evidence="3">Monomer. Associates with 30S ribosomal subunit, binds 16S rRNA.</text>
</comment>
<keyword evidence="1 3" id="KW-0547">Nucleotide-binding</keyword>
<keyword evidence="3" id="KW-0479">Metal-binding</keyword>
<organism evidence="6 7">
    <name type="scientific">Cysteiniphilum litorale</name>
    <dbReference type="NCBI Taxonomy" id="2056700"/>
    <lineage>
        <taxon>Bacteria</taxon>
        <taxon>Pseudomonadati</taxon>
        <taxon>Pseudomonadota</taxon>
        <taxon>Gammaproteobacteria</taxon>
        <taxon>Thiotrichales</taxon>
        <taxon>Fastidiosibacteraceae</taxon>
        <taxon>Cysteiniphilum</taxon>
    </lineage>
</organism>
<keyword evidence="3" id="KW-0694">RNA-binding</keyword>
<feature type="binding site" evidence="3">
    <location>
        <begin position="144"/>
        <end position="147"/>
    </location>
    <ligand>
        <name>GTP</name>
        <dbReference type="ChEBI" id="CHEBI:37565"/>
    </ligand>
</feature>
<dbReference type="GO" id="GO:0003924">
    <property type="term" value="F:GTPase activity"/>
    <property type="evidence" value="ECO:0007669"/>
    <property type="project" value="UniProtKB-UniRule"/>
</dbReference>
<keyword evidence="3" id="KW-0963">Cytoplasm</keyword>
<dbReference type="OrthoDB" id="9809485at2"/>